<dbReference type="KEGG" id="llh:I41_21000"/>
<dbReference type="EMBL" id="CP036339">
    <property type="protein sequence ID" value="QDT72915.1"/>
    <property type="molecule type" value="Genomic_DNA"/>
</dbReference>
<accession>A0A517TX01</accession>
<evidence type="ECO:0000313" key="2">
    <source>
        <dbReference type="EMBL" id="QDT72915.1"/>
    </source>
</evidence>
<dbReference type="OrthoDB" id="249876at2"/>
<feature type="chain" id="PRO_5022228880" description="DUF1570 domain-containing protein" evidence="1">
    <location>
        <begin position="20"/>
        <end position="278"/>
    </location>
</feature>
<name>A0A517TX01_9BACT</name>
<feature type="signal peptide" evidence="1">
    <location>
        <begin position="1"/>
        <end position="19"/>
    </location>
</feature>
<dbReference type="Proteomes" id="UP000317909">
    <property type="component" value="Chromosome"/>
</dbReference>
<dbReference type="RefSeq" id="WP_145432433.1">
    <property type="nucleotide sequence ID" value="NZ_CP036339.1"/>
</dbReference>
<keyword evidence="3" id="KW-1185">Reference proteome</keyword>
<evidence type="ECO:0000256" key="1">
    <source>
        <dbReference type="SAM" id="SignalP"/>
    </source>
</evidence>
<gene>
    <name evidence="2" type="ORF">I41_21000</name>
</gene>
<protein>
    <recommendedName>
        <fullName evidence="4">DUF1570 domain-containing protein</fullName>
    </recommendedName>
</protein>
<organism evidence="2 3">
    <name type="scientific">Lacipirellula limnantheis</name>
    <dbReference type="NCBI Taxonomy" id="2528024"/>
    <lineage>
        <taxon>Bacteria</taxon>
        <taxon>Pseudomonadati</taxon>
        <taxon>Planctomycetota</taxon>
        <taxon>Planctomycetia</taxon>
        <taxon>Pirellulales</taxon>
        <taxon>Lacipirellulaceae</taxon>
        <taxon>Lacipirellula</taxon>
    </lineage>
</organism>
<evidence type="ECO:0008006" key="4">
    <source>
        <dbReference type="Google" id="ProtNLM"/>
    </source>
</evidence>
<proteinExistence type="predicted"/>
<dbReference type="AlphaFoldDB" id="A0A517TX01"/>
<evidence type="ECO:0000313" key="3">
    <source>
        <dbReference type="Proteomes" id="UP000317909"/>
    </source>
</evidence>
<dbReference type="PROSITE" id="PS51257">
    <property type="entry name" value="PROKAR_LIPOPROTEIN"/>
    <property type="match status" value="1"/>
</dbReference>
<keyword evidence="1" id="KW-0732">Signal</keyword>
<sequence length="278" mass="31306" precursor="true">MRRTTLSTACLATAVIALGACRSFNSNRAIDLRPGAGQKDAAAYLAHPTTVGQLVFHADFILPSENRLIDEIVAERQIIYEKLRLKPSDRQIHVHLFADETDYKRHVSRRFPGFPERRAIFVETDRELAVYATWGEAVAEDLRHEVAHGYLHASVPNLPLWLDEGLAEYFEVSRGRDGVNRLHVNYLRGQLAVGGWRPNLPRLEQLIEAGELTQLDYAESWLWVHFLLHSEAGRETLLTGYLASLRPGEPAGSLADWVKASVENPHEAVVTYLRGLPK</sequence>
<reference evidence="2 3" key="1">
    <citation type="submission" date="2019-02" db="EMBL/GenBank/DDBJ databases">
        <title>Deep-cultivation of Planctomycetes and their phenomic and genomic characterization uncovers novel biology.</title>
        <authorList>
            <person name="Wiegand S."/>
            <person name="Jogler M."/>
            <person name="Boedeker C."/>
            <person name="Pinto D."/>
            <person name="Vollmers J."/>
            <person name="Rivas-Marin E."/>
            <person name="Kohn T."/>
            <person name="Peeters S.H."/>
            <person name="Heuer A."/>
            <person name="Rast P."/>
            <person name="Oberbeckmann S."/>
            <person name="Bunk B."/>
            <person name="Jeske O."/>
            <person name="Meyerdierks A."/>
            <person name="Storesund J.E."/>
            <person name="Kallscheuer N."/>
            <person name="Luecker S."/>
            <person name="Lage O.M."/>
            <person name="Pohl T."/>
            <person name="Merkel B.J."/>
            <person name="Hornburger P."/>
            <person name="Mueller R.-W."/>
            <person name="Bruemmer F."/>
            <person name="Labrenz M."/>
            <person name="Spormann A.M."/>
            <person name="Op den Camp H."/>
            <person name="Overmann J."/>
            <person name="Amann R."/>
            <person name="Jetten M.S.M."/>
            <person name="Mascher T."/>
            <person name="Medema M.H."/>
            <person name="Devos D.P."/>
            <person name="Kaster A.-K."/>
            <person name="Ovreas L."/>
            <person name="Rohde M."/>
            <person name="Galperin M.Y."/>
            <person name="Jogler C."/>
        </authorList>
    </citation>
    <scope>NUCLEOTIDE SEQUENCE [LARGE SCALE GENOMIC DNA]</scope>
    <source>
        <strain evidence="2 3">I41</strain>
    </source>
</reference>